<sequence>MRHPIFAVLCIAGATGVAGCEKLPFGKSSADETVERAFQGVNAVDGANLNDMMLQSADPDEAVRYFQRSVKQEPARLEFQRGLAKSLVRAGRVSEGAATWQEVTTHKDATDADRVQLADAQIRGGAWTEAQATLNAIPPTHETFERYRLEAMVADYNENWQKADSFYEIAVGLTTTPASVLNNWGFSKLTRGDHAAAERLFTDALRQDDTLFTAKNNLMLARAARGNYALPPIRMTQIERAELLHTLGLAAIKRGDVALGQGLLEDALESHPQHFEAAATALDALGGTAAR</sequence>
<proteinExistence type="predicted"/>
<gene>
    <name evidence="1" type="ORF">ROJ8625_03824</name>
</gene>
<accession>A0A1X7A819</accession>
<evidence type="ECO:0000313" key="1">
    <source>
        <dbReference type="EMBL" id="SLN72379.1"/>
    </source>
</evidence>
<protein>
    <submittedName>
        <fullName evidence="1">Tetratricopeptide repeat protein</fullName>
    </submittedName>
</protein>
<name>A0A1X7A819_9RHOB</name>
<dbReference type="RefSeq" id="WP_085793479.1">
    <property type="nucleotide sequence ID" value="NZ_FWFK01000008.1"/>
</dbReference>
<dbReference type="Pfam" id="PF13432">
    <property type="entry name" value="TPR_16"/>
    <property type="match status" value="1"/>
</dbReference>
<reference evidence="1 2" key="1">
    <citation type="submission" date="2017-03" db="EMBL/GenBank/DDBJ databases">
        <authorList>
            <person name="Afonso C.L."/>
            <person name="Miller P.J."/>
            <person name="Scott M.A."/>
            <person name="Spackman E."/>
            <person name="Goraichik I."/>
            <person name="Dimitrov K.M."/>
            <person name="Suarez D.L."/>
            <person name="Swayne D.E."/>
        </authorList>
    </citation>
    <scope>NUCLEOTIDE SEQUENCE [LARGE SCALE GENOMIC DNA]</scope>
    <source>
        <strain evidence="1 2">CECT 8625</strain>
    </source>
</reference>
<dbReference type="Gene3D" id="1.25.40.10">
    <property type="entry name" value="Tetratricopeptide repeat domain"/>
    <property type="match status" value="1"/>
</dbReference>
<dbReference type="InterPro" id="IPR011990">
    <property type="entry name" value="TPR-like_helical_dom_sf"/>
</dbReference>
<dbReference type="PROSITE" id="PS51257">
    <property type="entry name" value="PROKAR_LIPOPROTEIN"/>
    <property type="match status" value="1"/>
</dbReference>
<dbReference type="OrthoDB" id="7819234at2"/>
<dbReference type="EMBL" id="FWFK01000008">
    <property type="protein sequence ID" value="SLN72379.1"/>
    <property type="molecule type" value="Genomic_DNA"/>
</dbReference>
<evidence type="ECO:0000313" key="2">
    <source>
        <dbReference type="Proteomes" id="UP000193570"/>
    </source>
</evidence>
<organism evidence="1 2">
    <name type="scientific">Roseivivax jejudonensis</name>
    <dbReference type="NCBI Taxonomy" id="1529041"/>
    <lineage>
        <taxon>Bacteria</taxon>
        <taxon>Pseudomonadati</taxon>
        <taxon>Pseudomonadota</taxon>
        <taxon>Alphaproteobacteria</taxon>
        <taxon>Rhodobacterales</taxon>
        <taxon>Roseobacteraceae</taxon>
        <taxon>Roseivivax</taxon>
    </lineage>
</organism>
<keyword evidence="2" id="KW-1185">Reference proteome</keyword>
<dbReference type="AlphaFoldDB" id="A0A1X7A819"/>
<dbReference type="SUPFAM" id="SSF48452">
    <property type="entry name" value="TPR-like"/>
    <property type="match status" value="1"/>
</dbReference>
<dbReference type="Proteomes" id="UP000193570">
    <property type="component" value="Unassembled WGS sequence"/>
</dbReference>